<dbReference type="GO" id="GO:0005886">
    <property type="term" value="C:plasma membrane"/>
    <property type="evidence" value="ECO:0007669"/>
    <property type="project" value="UniProtKB-SubCell"/>
</dbReference>
<dbReference type="OrthoDB" id="1123412at2"/>
<feature type="domain" description="Cardiolipin synthase N-terminal" evidence="7">
    <location>
        <begin position="20"/>
        <end position="59"/>
    </location>
</feature>
<evidence type="ECO:0000256" key="2">
    <source>
        <dbReference type="ARBA" id="ARBA00022475"/>
    </source>
</evidence>
<gene>
    <name evidence="8" type="ORF">NMS_0961</name>
</gene>
<evidence type="ECO:0000256" key="1">
    <source>
        <dbReference type="ARBA" id="ARBA00004651"/>
    </source>
</evidence>
<evidence type="ECO:0000313" key="8">
    <source>
        <dbReference type="EMBL" id="BAO54970.1"/>
    </source>
</evidence>
<evidence type="ECO:0000256" key="3">
    <source>
        <dbReference type="ARBA" id="ARBA00022692"/>
    </source>
</evidence>
<accession>W8VQA4</accession>
<keyword evidence="2" id="KW-1003">Cell membrane</keyword>
<dbReference type="Pfam" id="PF13396">
    <property type="entry name" value="PLDc_N"/>
    <property type="match status" value="1"/>
</dbReference>
<protein>
    <recommendedName>
        <fullName evidence="7">Cardiolipin synthase N-terminal domain-containing protein</fullName>
    </recommendedName>
</protein>
<evidence type="ECO:0000259" key="7">
    <source>
        <dbReference type="Pfam" id="PF13396"/>
    </source>
</evidence>
<dbReference type="STRING" id="1454201.NMS_0961"/>
<evidence type="ECO:0000313" key="9">
    <source>
        <dbReference type="Proteomes" id="UP000031760"/>
    </source>
</evidence>
<keyword evidence="3 6" id="KW-0812">Transmembrane</keyword>
<dbReference type="InterPro" id="IPR027379">
    <property type="entry name" value="CLS_N"/>
</dbReference>
<dbReference type="HOGENOM" id="CLU_176001_5_1_10"/>
<proteinExistence type="predicted"/>
<organism evidence="8 9">
    <name type="scientific">Nonlabens marinus S1-08</name>
    <dbReference type="NCBI Taxonomy" id="1454201"/>
    <lineage>
        <taxon>Bacteria</taxon>
        <taxon>Pseudomonadati</taxon>
        <taxon>Bacteroidota</taxon>
        <taxon>Flavobacteriia</taxon>
        <taxon>Flavobacteriales</taxon>
        <taxon>Flavobacteriaceae</taxon>
        <taxon>Nonlabens</taxon>
    </lineage>
</organism>
<evidence type="ECO:0000256" key="6">
    <source>
        <dbReference type="SAM" id="Phobius"/>
    </source>
</evidence>
<evidence type="ECO:0000256" key="5">
    <source>
        <dbReference type="ARBA" id="ARBA00023136"/>
    </source>
</evidence>
<sequence length="70" mass="8050">MDSFLPASFILILVLSLIGLWIYCIVDIARSTFKKDDNKLIYILVVVLAPVIGILLYLALWQKEKVRELQ</sequence>
<dbReference type="Proteomes" id="UP000031760">
    <property type="component" value="Chromosome"/>
</dbReference>
<feature type="transmembrane region" description="Helical" evidence="6">
    <location>
        <begin position="6"/>
        <end position="28"/>
    </location>
</feature>
<dbReference type="EMBL" id="AP014548">
    <property type="protein sequence ID" value="BAO54970.1"/>
    <property type="molecule type" value="Genomic_DNA"/>
</dbReference>
<feature type="transmembrane region" description="Helical" evidence="6">
    <location>
        <begin position="40"/>
        <end position="60"/>
    </location>
</feature>
<evidence type="ECO:0000256" key="4">
    <source>
        <dbReference type="ARBA" id="ARBA00022989"/>
    </source>
</evidence>
<dbReference type="KEGG" id="nmf:NMS_0961"/>
<keyword evidence="9" id="KW-1185">Reference proteome</keyword>
<reference evidence="8 9" key="1">
    <citation type="journal article" date="2014" name="Proc. Natl. Acad. Sci. U.S.A.">
        <title>Functional characterization of flavobacteria rhodopsins reveals a unique class of light-driven chloride pump in bacteria.</title>
        <authorList>
            <person name="Yoshizawa S."/>
            <person name="Kumagai Y."/>
            <person name="Kim H."/>
            <person name="Ogura Y."/>
            <person name="Hayashi T."/>
            <person name="Iwasaki W."/>
            <person name="DeLong E.F."/>
            <person name="Kogure K."/>
        </authorList>
    </citation>
    <scope>NUCLEOTIDE SEQUENCE [LARGE SCALE GENOMIC DNA]</scope>
    <source>
        <strain evidence="8 9">S1-08</strain>
    </source>
</reference>
<keyword evidence="4 6" id="KW-1133">Transmembrane helix</keyword>
<keyword evidence="5 6" id="KW-0472">Membrane</keyword>
<name>W8VQA4_9FLAO</name>
<dbReference type="RefSeq" id="WP_052476723.1">
    <property type="nucleotide sequence ID" value="NZ_AP014548.1"/>
</dbReference>
<comment type="subcellular location">
    <subcellularLocation>
        <location evidence="1">Cell membrane</location>
        <topology evidence="1">Multi-pass membrane protein</topology>
    </subcellularLocation>
</comment>
<dbReference type="AlphaFoldDB" id="W8VQA4"/>